<protein>
    <submittedName>
        <fullName evidence="1">Uncharacterized protein</fullName>
    </submittedName>
</protein>
<organism evidence="1">
    <name type="scientific">marine metagenome</name>
    <dbReference type="NCBI Taxonomy" id="408172"/>
    <lineage>
        <taxon>unclassified sequences</taxon>
        <taxon>metagenomes</taxon>
        <taxon>ecological metagenomes</taxon>
    </lineage>
</organism>
<name>A0A381T837_9ZZZZ</name>
<sequence>MQSRRHKLFQISTQKETSFNIGKRPTDDKHIQGPLNVTAASIDVLKPTQQVSKDVT</sequence>
<dbReference type="AlphaFoldDB" id="A0A381T837"/>
<reference evidence="1" key="1">
    <citation type="submission" date="2018-05" db="EMBL/GenBank/DDBJ databases">
        <authorList>
            <person name="Lanie J.A."/>
            <person name="Ng W.-L."/>
            <person name="Kazmierczak K.M."/>
            <person name="Andrzejewski T.M."/>
            <person name="Davidsen T.M."/>
            <person name="Wayne K.J."/>
            <person name="Tettelin H."/>
            <person name="Glass J.I."/>
            <person name="Rusch D."/>
            <person name="Podicherti R."/>
            <person name="Tsui H.-C.T."/>
            <person name="Winkler M.E."/>
        </authorList>
    </citation>
    <scope>NUCLEOTIDE SEQUENCE</scope>
</reference>
<gene>
    <name evidence="1" type="ORF">METZ01_LOCUS62787</name>
</gene>
<evidence type="ECO:0000313" key="1">
    <source>
        <dbReference type="EMBL" id="SVA09933.1"/>
    </source>
</evidence>
<proteinExistence type="predicted"/>
<accession>A0A381T837</accession>
<dbReference type="EMBL" id="UINC01003869">
    <property type="protein sequence ID" value="SVA09933.1"/>
    <property type="molecule type" value="Genomic_DNA"/>
</dbReference>